<comment type="caution">
    <text evidence="2">The sequence shown here is derived from an EMBL/GenBank/DDBJ whole genome shotgun (WGS) entry which is preliminary data.</text>
</comment>
<name>A0A6M0Q382_9BACI</name>
<proteinExistence type="predicted"/>
<dbReference type="InterPro" id="IPR019673">
    <property type="entry name" value="Spore_germination_GerPC"/>
</dbReference>
<evidence type="ECO:0000313" key="3">
    <source>
        <dbReference type="Proteomes" id="UP000481043"/>
    </source>
</evidence>
<dbReference type="Proteomes" id="UP000481043">
    <property type="component" value="Unassembled WGS sequence"/>
</dbReference>
<dbReference type="AlphaFoldDB" id="A0A6M0Q382"/>
<accession>A0A6M0Q382</accession>
<dbReference type="EMBL" id="JAAIWM010000001">
    <property type="protein sequence ID" value="NEY70672.1"/>
    <property type="molecule type" value="Genomic_DNA"/>
</dbReference>
<evidence type="ECO:0000256" key="1">
    <source>
        <dbReference type="SAM" id="Coils"/>
    </source>
</evidence>
<sequence length="208" mass="24639">MYYNQYDLTGYFQQINQYIQHQQTEITSLQKSVQALQAELKELKTKPTTNIEKIEYKFDQLKVETLEGTLNIGLNPYNTDQVEEFAVNQGAMNVPQTPQFNPQIQERIRQSIHEHLEENGYRTIQEIEQKLGIPPNESYYDFMIEDVKRQLDGRITYYIEQTPSQHWGTEERSGQATEQITQKLKYDIEQAFVAFIQHLPNEWKGEKR</sequence>
<organism evidence="2 3">
    <name type="scientific">Bacillus mesophilus</name>
    <dbReference type="NCBI Taxonomy" id="1808955"/>
    <lineage>
        <taxon>Bacteria</taxon>
        <taxon>Bacillati</taxon>
        <taxon>Bacillota</taxon>
        <taxon>Bacilli</taxon>
        <taxon>Bacillales</taxon>
        <taxon>Bacillaceae</taxon>
        <taxon>Bacillus</taxon>
    </lineage>
</organism>
<keyword evidence="1" id="KW-0175">Coiled coil</keyword>
<evidence type="ECO:0000313" key="2">
    <source>
        <dbReference type="EMBL" id="NEY70672.1"/>
    </source>
</evidence>
<protein>
    <submittedName>
        <fullName evidence="2">Spore gernimation protein</fullName>
    </submittedName>
</protein>
<feature type="coiled-coil region" evidence="1">
    <location>
        <begin position="19"/>
        <end position="46"/>
    </location>
</feature>
<dbReference type="Pfam" id="PF10737">
    <property type="entry name" value="GerPC"/>
    <property type="match status" value="1"/>
</dbReference>
<reference evidence="2 3" key="1">
    <citation type="submission" date="2020-02" db="EMBL/GenBank/DDBJ databases">
        <title>Bacillus aquiflavi sp. nov., isolated from yellow water of strong flavor Chinese baijiu in Yibin region of China.</title>
        <authorList>
            <person name="Xie J."/>
        </authorList>
    </citation>
    <scope>NUCLEOTIDE SEQUENCE [LARGE SCALE GENOMIC DNA]</scope>
    <source>
        <strain evidence="2 3">SA4</strain>
    </source>
</reference>
<dbReference type="RefSeq" id="WP_163177496.1">
    <property type="nucleotide sequence ID" value="NZ_JAAIWM010000001.1"/>
</dbReference>
<gene>
    <name evidence="2" type="ORF">G4D63_02855</name>
</gene>
<keyword evidence="3" id="KW-1185">Reference proteome</keyword>